<evidence type="ECO:0000256" key="3">
    <source>
        <dbReference type="ARBA" id="ARBA00023136"/>
    </source>
</evidence>
<dbReference type="PANTHER" id="PTHR23526">
    <property type="entry name" value="INTEGRAL MEMBRANE TRANSPORT PROTEIN-RELATED"/>
    <property type="match status" value="1"/>
</dbReference>
<dbReference type="PANTHER" id="PTHR23526:SF4">
    <property type="entry name" value="INTEGRAL MEMBRANE TRANSPORT PROTEIN"/>
    <property type="match status" value="1"/>
</dbReference>
<proteinExistence type="predicted"/>
<name>A0A0P9S4U0_PSEA0</name>
<sequence>MMARRELLQLVFAQIFILAAMMGLRLAAPLFALSLDYSAGAVGALVALFALVQVFLSIPAGRYADRQGIKRPMGFAVSASVCALAVLAVFPSVTALCIAAMVTGASSGVTSIVLQRYLGRVSVSNHERKNLFSWFAMSPAVSGFVGPYAAGLIIDHATGAADSMLSFQICFAVLGCLPILTWLLLLPVKELPVTPVSPSQAPTQTWGLLRSKNFRYILFVNWLLACVWDVHSFLVPVLGYERGCSASTTGMILGGFALAAAFIRMALPLLGSRLTEKQIIAASLGVTVLVFATYPFAQLPSQMFACSIVLGLALGSVQPMIMSMLIQVTPPAKHGIALGIRLTALNASTFVIPMIAGSFGALIGVSAVFWIVALMVAGGSPAVRMITIKADHS</sequence>
<dbReference type="InterPro" id="IPR052528">
    <property type="entry name" value="Sugar_transport-like"/>
</dbReference>
<dbReference type="GO" id="GO:0022857">
    <property type="term" value="F:transmembrane transporter activity"/>
    <property type="evidence" value="ECO:0007669"/>
    <property type="project" value="InterPro"/>
</dbReference>
<evidence type="ECO:0000313" key="10">
    <source>
        <dbReference type="Proteomes" id="UP000272627"/>
    </source>
</evidence>
<comment type="caution">
    <text evidence="6">The sequence shown here is derived from an EMBL/GenBank/DDBJ whole genome shotgun (WGS) entry which is preliminary data.</text>
</comment>
<keyword evidence="2 4" id="KW-1133">Transmembrane helix</keyword>
<reference evidence="6 9" key="1">
    <citation type="submission" date="2015-09" db="EMBL/GenBank/DDBJ databases">
        <title>Genome announcement of multiple Pseudomonas syringae strains.</title>
        <authorList>
            <person name="Thakur S."/>
            <person name="Wang P.W."/>
            <person name="Gong Y."/>
            <person name="Weir B.S."/>
            <person name="Guttman D.S."/>
        </authorList>
    </citation>
    <scope>NUCLEOTIDE SEQUENCE [LARGE SCALE GENOMIC DNA]</scope>
    <source>
        <strain evidence="6 9">ICMP4455</strain>
    </source>
</reference>
<feature type="transmembrane region" description="Helical" evidence="4">
    <location>
        <begin position="131"/>
        <end position="154"/>
    </location>
</feature>
<reference evidence="10 11" key="2">
    <citation type="submission" date="2018-08" db="EMBL/GenBank/DDBJ databases">
        <title>Recombination of ecologically and evolutionarily significant loci maintains genetic cohesion in the Pseudomonas syringae species complex.</title>
        <authorList>
            <person name="Dillon M."/>
            <person name="Thakur S."/>
            <person name="Almeida R.N.D."/>
            <person name="Weir B.S."/>
            <person name="Guttman D.S."/>
        </authorList>
    </citation>
    <scope>NUCLEOTIDE SEQUENCE [LARGE SCALE GENOMIC DNA]</scope>
    <source>
        <strain evidence="8 11">ICMP 4316</strain>
        <strain evidence="7 10">ICMP 8636</strain>
    </source>
</reference>
<dbReference type="Gene3D" id="1.20.1250.20">
    <property type="entry name" value="MFS general substrate transporter like domains"/>
    <property type="match status" value="1"/>
</dbReference>
<feature type="transmembrane region" description="Helical" evidence="4">
    <location>
        <begin position="302"/>
        <end position="326"/>
    </location>
</feature>
<evidence type="ECO:0000313" key="9">
    <source>
        <dbReference type="Proteomes" id="UP000050490"/>
    </source>
</evidence>
<dbReference type="Proteomes" id="UP000275613">
    <property type="component" value="Unassembled WGS sequence"/>
</dbReference>
<dbReference type="PROSITE" id="PS50850">
    <property type="entry name" value="MFS"/>
    <property type="match status" value="1"/>
</dbReference>
<keyword evidence="3 4" id="KW-0472">Membrane</keyword>
<evidence type="ECO:0000313" key="8">
    <source>
        <dbReference type="EMBL" id="RMO66782.1"/>
    </source>
</evidence>
<feature type="domain" description="Major facilitator superfamily (MFS) profile" evidence="5">
    <location>
        <begin position="1"/>
        <end position="391"/>
    </location>
</feature>
<accession>A0A0P9S4U0</accession>
<evidence type="ECO:0000259" key="5">
    <source>
        <dbReference type="PROSITE" id="PS50850"/>
    </source>
</evidence>
<feature type="transmembrane region" description="Helical" evidence="4">
    <location>
        <begin position="246"/>
        <end position="267"/>
    </location>
</feature>
<feature type="transmembrane region" description="Helical" evidence="4">
    <location>
        <begin position="37"/>
        <end position="61"/>
    </location>
</feature>
<feature type="transmembrane region" description="Helical" evidence="4">
    <location>
        <begin position="279"/>
        <end position="296"/>
    </location>
</feature>
<feature type="transmembrane region" description="Helical" evidence="4">
    <location>
        <begin position="362"/>
        <end position="383"/>
    </location>
</feature>
<evidence type="ECO:0000313" key="6">
    <source>
        <dbReference type="EMBL" id="KPX20645.1"/>
    </source>
</evidence>
<gene>
    <name evidence="6" type="ORF">ALO70_04478</name>
    <name evidence="8" type="ORF">ALQ39_00346</name>
    <name evidence="7" type="ORF">ALQ86_03713</name>
</gene>
<dbReference type="Proteomes" id="UP000050490">
    <property type="component" value="Unassembled WGS sequence"/>
</dbReference>
<feature type="transmembrane region" description="Helical" evidence="4">
    <location>
        <begin position="98"/>
        <end position="119"/>
    </location>
</feature>
<dbReference type="InterPro" id="IPR011701">
    <property type="entry name" value="MFS"/>
</dbReference>
<dbReference type="InterPro" id="IPR036259">
    <property type="entry name" value="MFS_trans_sf"/>
</dbReference>
<keyword evidence="1 4" id="KW-0812">Transmembrane</keyword>
<dbReference type="EMBL" id="RBPV01000009">
    <property type="protein sequence ID" value="RMO66782.1"/>
    <property type="molecule type" value="Genomic_DNA"/>
</dbReference>
<evidence type="ECO:0000256" key="1">
    <source>
        <dbReference type="ARBA" id="ARBA00022692"/>
    </source>
</evidence>
<organism evidence="6 9">
    <name type="scientific">Pseudomonas amygdali pv. eriobotryae</name>
    <dbReference type="NCBI Taxonomy" id="129137"/>
    <lineage>
        <taxon>Bacteria</taxon>
        <taxon>Pseudomonadati</taxon>
        <taxon>Pseudomonadota</taxon>
        <taxon>Gammaproteobacteria</taxon>
        <taxon>Pseudomonadales</taxon>
        <taxon>Pseudomonadaceae</taxon>
        <taxon>Pseudomonas</taxon>
        <taxon>Pseudomonas amygdali</taxon>
    </lineage>
</organism>
<dbReference type="EMBL" id="LJQI01000406">
    <property type="protein sequence ID" value="KPX20645.1"/>
    <property type="molecule type" value="Genomic_DNA"/>
</dbReference>
<dbReference type="Proteomes" id="UP000272627">
    <property type="component" value="Unassembled WGS sequence"/>
</dbReference>
<dbReference type="EMBL" id="RBOA01000116">
    <property type="protein sequence ID" value="RMM02420.1"/>
    <property type="molecule type" value="Genomic_DNA"/>
</dbReference>
<protein>
    <submittedName>
        <fullName evidence="6">Major facilitator superfamily</fullName>
    </submittedName>
</protein>
<evidence type="ECO:0000256" key="2">
    <source>
        <dbReference type="ARBA" id="ARBA00022989"/>
    </source>
</evidence>
<feature type="transmembrane region" description="Helical" evidence="4">
    <location>
        <begin position="216"/>
        <end position="240"/>
    </location>
</feature>
<dbReference type="Pfam" id="PF07690">
    <property type="entry name" value="MFS_1"/>
    <property type="match status" value="1"/>
</dbReference>
<feature type="transmembrane region" description="Helical" evidence="4">
    <location>
        <begin position="73"/>
        <end position="92"/>
    </location>
</feature>
<evidence type="ECO:0000313" key="7">
    <source>
        <dbReference type="EMBL" id="RMM02420.1"/>
    </source>
</evidence>
<evidence type="ECO:0000256" key="4">
    <source>
        <dbReference type="SAM" id="Phobius"/>
    </source>
</evidence>
<feature type="transmembrane region" description="Helical" evidence="4">
    <location>
        <begin position="338"/>
        <end position="356"/>
    </location>
</feature>
<dbReference type="InterPro" id="IPR020846">
    <property type="entry name" value="MFS_dom"/>
</dbReference>
<evidence type="ECO:0000313" key="11">
    <source>
        <dbReference type="Proteomes" id="UP000275613"/>
    </source>
</evidence>
<dbReference type="SUPFAM" id="SSF103473">
    <property type="entry name" value="MFS general substrate transporter"/>
    <property type="match status" value="1"/>
</dbReference>
<dbReference type="PATRIC" id="fig|129137.4.peg.6451"/>
<dbReference type="AlphaFoldDB" id="A0A0P9S4U0"/>
<feature type="transmembrane region" description="Helical" evidence="4">
    <location>
        <begin position="166"/>
        <end position="186"/>
    </location>
</feature>